<name>A0A438E880_VITVI</name>
<accession>A0A438E880</accession>
<proteinExistence type="predicted"/>
<dbReference type="Proteomes" id="UP000288805">
    <property type="component" value="Unassembled WGS sequence"/>
</dbReference>
<organism evidence="3 4">
    <name type="scientific">Vitis vinifera</name>
    <name type="common">Grape</name>
    <dbReference type="NCBI Taxonomy" id="29760"/>
    <lineage>
        <taxon>Eukaryota</taxon>
        <taxon>Viridiplantae</taxon>
        <taxon>Streptophyta</taxon>
        <taxon>Embryophyta</taxon>
        <taxon>Tracheophyta</taxon>
        <taxon>Spermatophyta</taxon>
        <taxon>Magnoliopsida</taxon>
        <taxon>eudicotyledons</taxon>
        <taxon>Gunneridae</taxon>
        <taxon>Pentapetalae</taxon>
        <taxon>rosids</taxon>
        <taxon>Vitales</taxon>
        <taxon>Vitaceae</taxon>
        <taxon>Viteae</taxon>
        <taxon>Vitis</taxon>
    </lineage>
</organism>
<feature type="compositionally biased region" description="Gly residues" evidence="1">
    <location>
        <begin position="417"/>
        <end position="429"/>
    </location>
</feature>
<feature type="domain" description="DUF4283" evidence="2">
    <location>
        <begin position="252"/>
        <end position="305"/>
    </location>
</feature>
<evidence type="ECO:0000259" key="2">
    <source>
        <dbReference type="Pfam" id="PF14111"/>
    </source>
</evidence>
<reference evidence="3 4" key="1">
    <citation type="journal article" date="2018" name="PLoS Genet.">
        <title>Population sequencing reveals clonal diversity and ancestral inbreeding in the grapevine cultivar Chardonnay.</title>
        <authorList>
            <person name="Roach M.J."/>
            <person name="Johnson D.L."/>
            <person name="Bohlmann J."/>
            <person name="van Vuuren H.J."/>
            <person name="Jones S.J."/>
            <person name="Pretorius I.S."/>
            <person name="Schmidt S.A."/>
            <person name="Borneman A.R."/>
        </authorList>
    </citation>
    <scope>NUCLEOTIDE SEQUENCE [LARGE SCALE GENOMIC DNA]</scope>
    <source>
        <strain evidence="4">cv. Chardonnay</strain>
        <tissue evidence="3">Leaf</tissue>
    </source>
</reference>
<evidence type="ECO:0000313" key="4">
    <source>
        <dbReference type="Proteomes" id="UP000288805"/>
    </source>
</evidence>
<dbReference type="AlphaFoldDB" id="A0A438E880"/>
<dbReference type="EMBL" id="QGNW01001366">
    <property type="protein sequence ID" value="RVW43903.1"/>
    <property type="molecule type" value="Genomic_DNA"/>
</dbReference>
<evidence type="ECO:0000313" key="3">
    <source>
        <dbReference type="EMBL" id="RVW43903.1"/>
    </source>
</evidence>
<gene>
    <name evidence="3" type="ORF">CK203_072377</name>
</gene>
<feature type="region of interest" description="Disordered" evidence="1">
    <location>
        <begin position="404"/>
        <end position="431"/>
    </location>
</feature>
<dbReference type="InterPro" id="IPR025558">
    <property type="entry name" value="DUF4283"/>
</dbReference>
<protein>
    <recommendedName>
        <fullName evidence="2">DUF4283 domain-containing protein</fullName>
    </recommendedName>
</protein>
<dbReference type="Pfam" id="PF14111">
    <property type="entry name" value="DUF4283"/>
    <property type="match status" value="1"/>
</dbReference>
<comment type="caution">
    <text evidence="3">The sequence shown here is derived from an EMBL/GenBank/DDBJ whole genome shotgun (WGS) entry which is preliminary data.</text>
</comment>
<sequence length="444" mass="49703">MFGSKRALIRLQIAAWHHRKRETASDRGVVPPERGEEHFPKARAGIGVEEKVVGASPERLFGGPTETKIPKRGTCRARMGEPGRRSFWYGRCLKNRSPGNFAGKFAGKFASGEWFLTTIRLTGSIGRWGRRKVERVHLGEMQRTNLLDQIWGCKALVVCWLELRLAVEVVLIEVGPLVWEEERRKYSLERRSNEAGRFLLCSVRDLEAKCFCLIFPEGKGLFGGWNILAKKLREVGVVPTGGLKDPFSIEVVQAWLLKGRLNIIVLGRGLLPFEFELLSEVERVLARGKRRVKENVLFMEKWYPEGLTYLCSDCGWVEMFLSPSVVGNPRLGFLRRCRREGFLGRGFQWLKKKQEEDLVSRAVLEKEVQSKVQTGVQVVPPCGSSSKSATSFSSDYSAKGYGPKGIDGEKSLKNRGQGAGGVAKVGGHGSRPEELKIGTALWEA</sequence>
<evidence type="ECO:0000256" key="1">
    <source>
        <dbReference type="SAM" id="MobiDB-lite"/>
    </source>
</evidence>